<keyword evidence="12" id="KW-0648">Protein biosynthesis</keyword>
<reference evidence="12 13" key="1">
    <citation type="submission" date="2017-02" db="EMBL/GenBank/DDBJ databases">
        <authorList>
            <person name="Peterson S.W."/>
        </authorList>
    </citation>
    <scope>NUCLEOTIDE SEQUENCE [LARGE SCALE GENOMIC DNA]</scope>
    <source>
        <strain evidence="12 13">ATCC BAA-908</strain>
    </source>
</reference>
<dbReference type="InterPro" id="IPR023459">
    <property type="entry name" value="Tscrpt_elong_fac_GreA/B_fam"/>
</dbReference>
<evidence type="ECO:0000256" key="9">
    <source>
        <dbReference type="RuleBase" id="RU000556"/>
    </source>
</evidence>
<dbReference type="InterPro" id="IPR001437">
    <property type="entry name" value="Tscrpt_elong_fac_GreA/B_C"/>
</dbReference>
<dbReference type="InterPro" id="IPR028624">
    <property type="entry name" value="Tscrpt_elong_fac_GreA/B"/>
</dbReference>
<gene>
    <name evidence="8" type="primary">greA</name>
    <name evidence="12" type="ORF">SAMN02745149_01143</name>
</gene>
<evidence type="ECO:0000259" key="10">
    <source>
        <dbReference type="Pfam" id="PF01272"/>
    </source>
</evidence>
<protein>
    <recommendedName>
        <fullName evidence="2 8">Transcription elongation factor GreA</fullName>
    </recommendedName>
    <alternativeName>
        <fullName evidence="7 8">Transcript cleavage factor GreA</fullName>
    </alternativeName>
</protein>
<evidence type="ECO:0000256" key="1">
    <source>
        <dbReference type="ARBA" id="ARBA00008213"/>
    </source>
</evidence>
<dbReference type="InterPro" id="IPR036953">
    <property type="entry name" value="GreA/GreB_C_sf"/>
</dbReference>
<dbReference type="InterPro" id="IPR011990">
    <property type="entry name" value="TPR-like_helical_dom_sf"/>
</dbReference>
<evidence type="ECO:0000256" key="8">
    <source>
        <dbReference type="HAMAP-Rule" id="MF_00105"/>
    </source>
</evidence>
<dbReference type="SUPFAM" id="SSF46557">
    <property type="entry name" value="GreA transcript cleavage protein, N-terminal domain"/>
    <property type="match status" value="1"/>
</dbReference>
<evidence type="ECO:0000256" key="5">
    <source>
        <dbReference type="ARBA" id="ARBA00023163"/>
    </source>
</evidence>
<evidence type="ECO:0000256" key="3">
    <source>
        <dbReference type="ARBA" id="ARBA00023015"/>
    </source>
</evidence>
<dbReference type="GO" id="GO:0003746">
    <property type="term" value="F:translation elongation factor activity"/>
    <property type="evidence" value="ECO:0007669"/>
    <property type="project" value="UniProtKB-KW"/>
</dbReference>
<dbReference type="Proteomes" id="UP000190423">
    <property type="component" value="Unassembled WGS sequence"/>
</dbReference>
<evidence type="ECO:0000256" key="4">
    <source>
        <dbReference type="ARBA" id="ARBA00023125"/>
    </source>
</evidence>
<keyword evidence="5 8" id="KW-0804">Transcription</keyword>
<evidence type="ECO:0000313" key="12">
    <source>
        <dbReference type="EMBL" id="SJZ40530.1"/>
    </source>
</evidence>
<dbReference type="OrthoDB" id="9808774at2"/>
<dbReference type="HAMAP" id="MF_00105">
    <property type="entry name" value="GreA_GreB"/>
    <property type="match status" value="1"/>
</dbReference>
<accession>A0A1T4KDP5</accession>
<dbReference type="GO" id="GO:0070063">
    <property type="term" value="F:RNA polymerase binding"/>
    <property type="evidence" value="ECO:0007669"/>
    <property type="project" value="InterPro"/>
</dbReference>
<feature type="domain" description="Transcription elongation factor GreA/GreB N-terminal" evidence="11">
    <location>
        <begin position="750"/>
        <end position="819"/>
    </location>
</feature>
<dbReference type="GO" id="GO:0006354">
    <property type="term" value="P:DNA-templated transcription elongation"/>
    <property type="evidence" value="ECO:0007669"/>
    <property type="project" value="TreeGrafter"/>
</dbReference>
<dbReference type="FunFam" id="1.10.287.180:FF:000001">
    <property type="entry name" value="Transcription elongation factor GreA"/>
    <property type="match status" value="1"/>
</dbReference>
<comment type="similarity">
    <text evidence="1 8 9">Belongs to the GreA/GreB family.</text>
</comment>
<dbReference type="EMBL" id="FUWG01000007">
    <property type="protein sequence ID" value="SJZ40530.1"/>
    <property type="molecule type" value="Genomic_DNA"/>
</dbReference>
<keyword evidence="4 8" id="KW-0238">DNA-binding</keyword>
<proteinExistence type="inferred from homology"/>
<dbReference type="NCBIfam" id="TIGR01462">
    <property type="entry name" value="greA"/>
    <property type="match status" value="1"/>
</dbReference>
<evidence type="ECO:0000256" key="2">
    <source>
        <dbReference type="ARBA" id="ARBA00013729"/>
    </source>
</evidence>
<dbReference type="Pfam" id="PF03449">
    <property type="entry name" value="GreA_GreB_N"/>
    <property type="match status" value="1"/>
</dbReference>
<feature type="domain" description="Transcription elongation factor GreA/GreB C-terminal" evidence="10">
    <location>
        <begin position="830"/>
        <end position="900"/>
    </location>
</feature>
<dbReference type="Gene3D" id="3.10.50.30">
    <property type="entry name" value="Transcription elongation factor, GreA/GreB, C-terminal domain"/>
    <property type="match status" value="1"/>
</dbReference>
<dbReference type="GO" id="GO:0003677">
    <property type="term" value="F:DNA binding"/>
    <property type="evidence" value="ECO:0007669"/>
    <property type="project" value="UniProtKB-UniRule"/>
</dbReference>
<organism evidence="12 13">
    <name type="scientific">Treponema porcinum</name>
    <dbReference type="NCBI Taxonomy" id="261392"/>
    <lineage>
        <taxon>Bacteria</taxon>
        <taxon>Pseudomonadati</taxon>
        <taxon>Spirochaetota</taxon>
        <taxon>Spirochaetia</taxon>
        <taxon>Spirochaetales</taxon>
        <taxon>Treponemataceae</taxon>
        <taxon>Treponema</taxon>
    </lineage>
</organism>
<dbReference type="InterPro" id="IPR006359">
    <property type="entry name" value="Tscrpt_elong_fac_GreA"/>
</dbReference>
<dbReference type="STRING" id="261392.SAMN02745149_01143"/>
<dbReference type="SUPFAM" id="SSF48452">
    <property type="entry name" value="TPR-like"/>
    <property type="match status" value="1"/>
</dbReference>
<sequence length="904" mass="104676">MSEELIKSVQEMLKEETWTRATISNYSKEKLIELAAVVEKARNENCTDEIQQICDEQLSHSKDSIIALYLSGMISLQKGTLDNSSLVALVDIFQKNHKEPVVEYLCQSILEDDPTNKFALRTLAEYYRAADNDKVWALYAQLVKLDFEEADIAKALAEHYESSGDMETATEYYKKAILRYVNAGNINATKELWSKLVQLIPQEIDFFQLVKRKVSKTLGDDKTAILLQELYNWYKDNQKWDTAISLLKEILTVDQKDIWARKEITDCYRGKYSGHSHLDDYIRSSNLTQNFRNVFEAINDFEKHIAFDVHNFVFHRTWGVGIIRKVENEKLIINFGKKAGIRDMALKMAVDALTPLTKDHIWVLKATKQKDVLAKMVKDDKAWTLKTIIKSFDNNCDFKRIKAELVPSVLTPGEWTSWNSAAKKILESDATFGVNPNDINMYMVRENEISKEEKLANEFKAQKQFFSRIDILMKYVDSDETDKTSEMFAEMFNYFAGYVKTLDLSDQPMKVNEQIVASYLVVQNITAANKQLSVPTKYTFQQIYEKIQDPREMYELLKDTKNTSLRADFLRNIRMLPNWSDEYIRLFPTVLEGQMLTMLIDSGYTEKVQKLVVSCFENCKDYRNAVLYFFKECQNEEWFKNAGISYEKQLITLIQLIELTFREINNHLNTTENKKINKNATLLLFKDDALLNYMFQNDEETVKKMYTLIDDLADIDPSYKALMRNRILEKYPNIKFHVSEEKSSAPKGMLVTAKKLEEKKQLLERLQTVDIPANAKEIEEAREKGDLKENAEYKAAKEHQHKLNNDVAKLQAELNRAVVFDPTTVTTALISFATTVTLHNNDKNADETYTILGPWESDPENGIISYMAPFGNAIMDYKVGDNIKFAINEYKYNYTVKEIKAAKL</sequence>
<evidence type="ECO:0000313" key="13">
    <source>
        <dbReference type="Proteomes" id="UP000190423"/>
    </source>
</evidence>
<name>A0A1T4KDP5_TREPO</name>
<dbReference type="AlphaFoldDB" id="A0A1T4KDP5"/>
<evidence type="ECO:0000256" key="6">
    <source>
        <dbReference type="ARBA" id="ARBA00024916"/>
    </source>
</evidence>
<dbReference type="SUPFAM" id="SSF54534">
    <property type="entry name" value="FKBP-like"/>
    <property type="match status" value="1"/>
</dbReference>
<dbReference type="RefSeq" id="WP_078933050.1">
    <property type="nucleotide sequence ID" value="NZ_FUWG01000007.1"/>
</dbReference>
<keyword evidence="12" id="KW-0251">Elongation factor</keyword>
<dbReference type="NCBIfam" id="NF011309">
    <property type="entry name" value="PRK14720.1"/>
    <property type="match status" value="1"/>
</dbReference>
<dbReference type="PANTHER" id="PTHR30437:SF4">
    <property type="entry name" value="TRANSCRIPTION ELONGATION FACTOR GREA"/>
    <property type="match status" value="1"/>
</dbReference>
<keyword evidence="3 8" id="KW-0805">Transcription regulation</keyword>
<evidence type="ECO:0000259" key="11">
    <source>
        <dbReference type="Pfam" id="PF03449"/>
    </source>
</evidence>
<dbReference type="Gene3D" id="1.25.40.10">
    <property type="entry name" value="Tetratricopeptide repeat domain"/>
    <property type="match status" value="1"/>
</dbReference>
<dbReference type="PANTHER" id="PTHR30437">
    <property type="entry name" value="TRANSCRIPTION ELONGATION FACTOR GREA"/>
    <property type="match status" value="1"/>
</dbReference>
<dbReference type="Pfam" id="PF01272">
    <property type="entry name" value="GreA_GreB"/>
    <property type="match status" value="1"/>
</dbReference>
<dbReference type="InterPro" id="IPR036805">
    <property type="entry name" value="Tscrpt_elong_fac_GreA/B_N_sf"/>
</dbReference>
<dbReference type="Gene3D" id="1.10.287.180">
    <property type="entry name" value="Transcription elongation factor, GreA/GreB, N-terminal domain"/>
    <property type="match status" value="1"/>
</dbReference>
<dbReference type="GeneID" id="78316441"/>
<dbReference type="GO" id="GO:0032784">
    <property type="term" value="P:regulation of DNA-templated transcription elongation"/>
    <property type="evidence" value="ECO:0007669"/>
    <property type="project" value="UniProtKB-UniRule"/>
</dbReference>
<keyword evidence="13" id="KW-1185">Reference proteome</keyword>
<evidence type="ECO:0000256" key="7">
    <source>
        <dbReference type="ARBA" id="ARBA00030776"/>
    </source>
</evidence>
<dbReference type="InterPro" id="IPR022691">
    <property type="entry name" value="Tscrpt_elong_fac_GreA/B_N"/>
</dbReference>
<comment type="function">
    <text evidence="6 8 9">Necessary for efficient RNA polymerase transcription elongation past template-encoded arresting sites. The arresting sites in DNA have the property of trapping a certain fraction of elongating RNA polymerases that pass through, resulting in locked ternary complexes. Cleavage of the nascent transcript by cleavage factors such as GreA or GreB allows the resumption of elongation from the new 3'terminus. GreA releases sequences of 2 to 3 nucleotides.</text>
</comment>